<protein>
    <recommendedName>
        <fullName evidence="3">Helix-turn-helix type 11 domain-containing protein</fullName>
    </recommendedName>
</protein>
<dbReference type="SUPFAM" id="SSF46785">
    <property type="entry name" value="Winged helix' DNA-binding domain"/>
    <property type="match status" value="1"/>
</dbReference>
<evidence type="ECO:0000313" key="2">
    <source>
        <dbReference type="Proteomes" id="UP000058613"/>
    </source>
</evidence>
<gene>
    <name evidence="1" type="ORF">Pyrde_0022</name>
</gene>
<dbReference type="EMBL" id="CP013011">
    <property type="protein sequence ID" value="ALL00072.1"/>
    <property type="molecule type" value="Genomic_DNA"/>
</dbReference>
<dbReference type="Pfam" id="PF13412">
    <property type="entry name" value="HTH_24"/>
    <property type="match status" value="1"/>
</dbReference>
<dbReference type="InterPro" id="IPR036390">
    <property type="entry name" value="WH_DNA-bd_sf"/>
</dbReference>
<accession>A0A0P0N114</accession>
<evidence type="ECO:0008006" key="3">
    <source>
        <dbReference type="Google" id="ProtNLM"/>
    </source>
</evidence>
<reference evidence="1 2" key="1">
    <citation type="submission" date="2015-10" db="EMBL/GenBank/DDBJ databases">
        <title>Complete genome sequence of hyperthermophilic archaeon Pyrodictium delaneyi Su06.</title>
        <authorList>
            <person name="Jung J.-H."/>
            <person name="Lin J."/>
            <person name="Holden J.F."/>
            <person name="Park C.-S."/>
        </authorList>
    </citation>
    <scope>NUCLEOTIDE SEQUENCE [LARGE SCALE GENOMIC DNA]</scope>
    <source>
        <strain evidence="1 2">Su06</strain>
    </source>
</reference>
<evidence type="ECO:0000313" key="1">
    <source>
        <dbReference type="EMBL" id="ALL00072.1"/>
    </source>
</evidence>
<proteinExistence type="predicted"/>
<organism evidence="1 2">
    <name type="scientific">Pyrodictium delaneyi</name>
    <dbReference type="NCBI Taxonomy" id="1273541"/>
    <lineage>
        <taxon>Archaea</taxon>
        <taxon>Thermoproteota</taxon>
        <taxon>Thermoprotei</taxon>
        <taxon>Desulfurococcales</taxon>
        <taxon>Pyrodictiaceae</taxon>
        <taxon>Pyrodictium</taxon>
    </lineage>
</organism>
<dbReference type="AlphaFoldDB" id="A0A0P0N114"/>
<dbReference type="Gene3D" id="1.10.10.10">
    <property type="entry name" value="Winged helix-like DNA-binding domain superfamily/Winged helix DNA-binding domain"/>
    <property type="match status" value="1"/>
</dbReference>
<dbReference type="InterPro" id="IPR036388">
    <property type="entry name" value="WH-like_DNA-bd_sf"/>
</dbReference>
<name>A0A0P0N114_9CREN</name>
<dbReference type="Proteomes" id="UP000058613">
    <property type="component" value="Chromosome"/>
</dbReference>
<sequence length="185" mass="21051">MQINMSFKELTSTKRKILEILADKKESDVSELAALVGIKTSTVRKYASELEKLGLVTKIGNKVKITDKGLALFTETEKIEEERQQPREDVEAKPTREMVEPFYFVVQGQVVPLRVFSTKQLAAIVVYRIVSPEELSYVIKNGYLTAWVRTVLRDASLAEKLEGLRGLESPQLFDEAVKILREYVE</sequence>
<dbReference type="KEGG" id="pdl:Pyrde_0022"/>